<dbReference type="SUPFAM" id="SSF64376">
    <property type="entry name" value="YlxR-like"/>
    <property type="match status" value="1"/>
</dbReference>
<feature type="domain" description="YlxR" evidence="1">
    <location>
        <begin position="15"/>
        <end position="87"/>
    </location>
</feature>
<keyword evidence="3" id="KW-1185">Reference proteome</keyword>
<sequence length="211" mass="22391">MTRGGREKDQDDPERKCIVSGESQPKAGLVRFCIGPDNQVVPDILGRLPGRGIYVAADRAAIAKAATKGLFSRAARQPVKVPDGLPDLVEALLARRVVDLISMCRKANAAVMGYEKVKDWLASGKARVLVQASDGSERGKTKLRPPEGEGTFIGLLTAGEMGLAFGRERAIHAALGAGGLTTRVVEEAARLSGLRVQAEKQDGGETAMKDM</sequence>
<evidence type="ECO:0000313" key="2">
    <source>
        <dbReference type="EMBL" id="NEY90036.1"/>
    </source>
</evidence>
<dbReference type="SUPFAM" id="SSF55315">
    <property type="entry name" value="L30e-like"/>
    <property type="match status" value="1"/>
</dbReference>
<protein>
    <submittedName>
        <fullName evidence="2">RNA-binding protein</fullName>
    </submittedName>
</protein>
<proteinExistence type="predicted"/>
<dbReference type="Gene3D" id="3.30.1330.30">
    <property type="match status" value="1"/>
</dbReference>
<gene>
    <name evidence="2" type="ORF">G4Z14_06960</name>
</gene>
<evidence type="ECO:0000313" key="3">
    <source>
        <dbReference type="Proteomes" id="UP000477782"/>
    </source>
</evidence>
<dbReference type="NCBIfam" id="NF006622">
    <property type="entry name" value="PRK09190.1"/>
    <property type="match status" value="1"/>
</dbReference>
<name>A0A6M0QRK6_9RHOB</name>
<dbReference type="PANTHER" id="PTHR34215:SF1">
    <property type="entry name" value="YLXR DOMAIN-CONTAINING PROTEIN"/>
    <property type="match status" value="1"/>
</dbReference>
<dbReference type="InterPro" id="IPR029064">
    <property type="entry name" value="Ribosomal_eL30-like_sf"/>
</dbReference>
<dbReference type="PANTHER" id="PTHR34215">
    <property type="entry name" value="BLL0784 PROTEIN"/>
    <property type="match status" value="1"/>
</dbReference>
<dbReference type="RefSeq" id="WP_164624096.1">
    <property type="nucleotide sequence ID" value="NZ_JAAIVJ010000003.1"/>
</dbReference>
<accession>A0A6M0QRK6</accession>
<dbReference type="AlphaFoldDB" id="A0A6M0QRK6"/>
<comment type="caution">
    <text evidence="2">The sequence shown here is derived from an EMBL/GenBank/DDBJ whole genome shotgun (WGS) entry which is preliminary data.</text>
</comment>
<dbReference type="InterPro" id="IPR007393">
    <property type="entry name" value="YlxR_dom"/>
</dbReference>
<dbReference type="EMBL" id="JAAIVJ010000003">
    <property type="protein sequence ID" value="NEY90036.1"/>
    <property type="molecule type" value="Genomic_DNA"/>
</dbReference>
<dbReference type="Proteomes" id="UP000477782">
    <property type="component" value="Unassembled WGS sequence"/>
</dbReference>
<dbReference type="InterPro" id="IPR035931">
    <property type="entry name" value="YlxR-like_sf"/>
</dbReference>
<dbReference type="InterPro" id="IPR037465">
    <property type="entry name" value="YlxR"/>
</dbReference>
<organism evidence="2 3">
    <name type="scientific">Tabrizicola oligotrophica</name>
    <dbReference type="NCBI Taxonomy" id="2710650"/>
    <lineage>
        <taxon>Bacteria</taxon>
        <taxon>Pseudomonadati</taxon>
        <taxon>Pseudomonadota</taxon>
        <taxon>Alphaproteobacteria</taxon>
        <taxon>Rhodobacterales</taxon>
        <taxon>Paracoccaceae</taxon>
        <taxon>Tabrizicola</taxon>
    </lineage>
</organism>
<evidence type="ECO:0000259" key="1">
    <source>
        <dbReference type="Pfam" id="PF04296"/>
    </source>
</evidence>
<reference evidence="2 3" key="1">
    <citation type="submission" date="2020-02" db="EMBL/GenBank/DDBJ databases">
        <authorList>
            <person name="Chen W.-M."/>
        </authorList>
    </citation>
    <scope>NUCLEOTIDE SEQUENCE [LARGE SCALE GENOMIC DNA]</scope>
    <source>
        <strain evidence="2 3">KMS-5</strain>
    </source>
</reference>
<dbReference type="Pfam" id="PF04296">
    <property type="entry name" value="YlxR"/>
    <property type="match status" value="1"/>
</dbReference>
<dbReference type="Gene3D" id="3.30.1230.10">
    <property type="entry name" value="YlxR-like"/>
    <property type="match status" value="1"/>
</dbReference>